<gene>
    <name evidence="1" type="ORF">V2H45_02965</name>
</gene>
<evidence type="ECO:0000313" key="1">
    <source>
        <dbReference type="EMBL" id="MEE3715703.1"/>
    </source>
</evidence>
<protein>
    <submittedName>
        <fullName evidence="1">Uncharacterized protein</fullName>
    </submittedName>
</protein>
<keyword evidence="2" id="KW-1185">Reference proteome</keyword>
<organism evidence="1 2">
    <name type="scientific">Tumidithrix elongata BACA0141</name>
    <dbReference type="NCBI Taxonomy" id="2716417"/>
    <lineage>
        <taxon>Bacteria</taxon>
        <taxon>Bacillati</taxon>
        <taxon>Cyanobacteriota</taxon>
        <taxon>Cyanophyceae</taxon>
        <taxon>Pseudanabaenales</taxon>
        <taxon>Pseudanabaenaceae</taxon>
        <taxon>Tumidithrix</taxon>
        <taxon>Tumidithrix elongata</taxon>
    </lineage>
</organism>
<dbReference type="Proteomes" id="UP001333818">
    <property type="component" value="Unassembled WGS sequence"/>
</dbReference>
<proteinExistence type="predicted"/>
<reference evidence="1" key="1">
    <citation type="submission" date="2024-01" db="EMBL/GenBank/DDBJ databases">
        <title>Bank of Algae and Cyanobacteria of the Azores (BACA) strain genomes.</title>
        <authorList>
            <person name="Luz R."/>
            <person name="Cordeiro R."/>
            <person name="Fonseca A."/>
            <person name="Goncalves V."/>
        </authorList>
    </citation>
    <scope>NUCLEOTIDE SEQUENCE</scope>
    <source>
        <strain evidence="1">BACA0141</strain>
    </source>
</reference>
<accession>A0AAW9PXV9</accession>
<dbReference type="RefSeq" id="WP_330482126.1">
    <property type="nucleotide sequence ID" value="NZ_JAZBJZ010000006.1"/>
</dbReference>
<name>A0AAW9PXV9_9CYAN</name>
<evidence type="ECO:0000313" key="2">
    <source>
        <dbReference type="Proteomes" id="UP001333818"/>
    </source>
</evidence>
<dbReference type="AlphaFoldDB" id="A0AAW9PXV9"/>
<sequence>MLENVIAELTRKQRPYYLPQGSPIKGIDSQYWLIFKHLEADTLLKNIVSFFALGGKKDTHRLIRIDPQEAKVYTYIPNKQGNVPSTALLRTANLNIIEKFLKRESVAKEPALLEGSLRAIKALKRRYNLPEELEKYNKAIAQMLDRSITYRRSTAYFDSGILKLYEEPLQNIVQTDGKILLLMDWQGFTKKTDIAELEKLHDPTYLAQFAQRTLQEFLQGLEDKIFSHTEILAELVRLGFLQIKLIKMEQGRAIYHKKTGILSDSLDNHILHEGSDNFTRAAHSRNAESVTFLVIAQPRRNQGFSL</sequence>
<dbReference type="EMBL" id="JAZBJZ010000006">
    <property type="protein sequence ID" value="MEE3715703.1"/>
    <property type="molecule type" value="Genomic_DNA"/>
</dbReference>
<comment type="caution">
    <text evidence="1">The sequence shown here is derived from an EMBL/GenBank/DDBJ whole genome shotgun (WGS) entry which is preliminary data.</text>
</comment>